<dbReference type="AlphaFoldDB" id="A0A951PQF6"/>
<accession>A0A951PQF6</accession>
<evidence type="ECO:0000313" key="1">
    <source>
        <dbReference type="EMBL" id="MBW4547743.1"/>
    </source>
</evidence>
<reference evidence="1" key="1">
    <citation type="submission" date="2021-05" db="EMBL/GenBank/DDBJ databases">
        <authorList>
            <person name="Pietrasiak N."/>
            <person name="Ward R."/>
            <person name="Stajich J.E."/>
            <person name="Kurbessoian T."/>
        </authorList>
    </citation>
    <scope>NUCLEOTIDE SEQUENCE</scope>
    <source>
        <strain evidence="1">CPER-KK1</strain>
    </source>
</reference>
<gene>
    <name evidence="1" type="ORF">KME25_25360</name>
</gene>
<name>A0A951PQF6_9CYAN</name>
<proteinExistence type="predicted"/>
<evidence type="ECO:0008006" key="3">
    <source>
        <dbReference type="Google" id="ProtNLM"/>
    </source>
</evidence>
<reference evidence="1" key="2">
    <citation type="journal article" date="2022" name="Microbiol. Resour. Announc.">
        <title>Metagenome Sequencing to Explore Phylogenomics of Terrestrial Cyanobacteria.</title>
        <authorList>
            <person name="Ward R.D."/>
            <person name="Stajich J.E."/>
            <person name="Johansen J.R."/>
            <person name="Huntemann M."/>
            <person name="Clum A."/>
            <person name="Foster B."/>
            <person name="Foster B."/>
            <person name="Roux S."/>
            <person name="Palaniappan K."/>
            <person name="Varghese N."/>
            <person name="Mukherjee S."/>
            <person name="Reddy T.B.K."/>
            <person name="Daum C."/>
            <person name="Copeland A."/>
            <person name="Chen I.A."/>
            <person name="Ivanova N.N."/>
            <person name="Kyrpides N.C."/>
            <person name="Shapiro N."/>
            <person name="Eloe-Fadrosh E.A."/>
            <person name="Pietrasiak N."/>
        </authorList>
    </citation>
    <scope>NUCLEOTIDE SEQUENCE</scope>
    <source>
        <strain evidence="1">CPER-KK1</strain>
    </source>
</reference>
<evidence type="ECO:0000313" key="2">
    <source>
        <dbReference type="Proteomes" id="UP000753908"/>
    </source>
</evidence>
<dbReference type="EMBL" id="JAHHIF010000047">
    <property type="protein sequence ID" value="MBW4547743.1"/>
    <property type="molecule type" value="Genomic_DNA"/>
</dbReference>
<comment type="caution">
    <text evidence="1">The sequence shown here is derived from an EMBL/GenBank/DDBJ whole genome shotgun (WGS) entry which is preliminary data.</text>
</comment>
<protein>
    <recommendedName>
        <fullName evidence="3">Transposase</fullName>
    </recommendedName>
</protein>
<sequence length="150" mass="16946">MRSLFVTGTIEIDNAAVVSHRLKTIRTRSKPSTAKCNLDTYTLFLLAEPKYAGCNRLSEILGDVSHDSINRFLLRERYEPKDLFDEIKQHIDLIDGTLSGDDTVIDKPYSDPALTELIGYFWSGKHHRVVKGIQLITLYYTDPSGQSVNA</sequence>
<dbReference type="Proteomes" id="UP000753908">
    <property type="component" value="Unassembled WGS sequence"/>
</dbReference>
<organism evidence="1 2">
    <name type="scientific">Symplocastrum torsivum CPER-KK1</name>
    <dbReference type="NCBI Taxonomy" id="450513"/>
    <lineage>
        <taxon>Bacteria</taxon>
        <taxon>Bacillati</taxon>
        <taxon>Cyanobacteriota</taxon>
        <taxon>Cyanophyceae</taxon>
        <taxon>Oscillatoriophycideae</taxon>
        <taxon>Oscillatoriales</taxon>
        <taxon>Microcoleaceae</taxon>
        <taxon>Symplocastrum</taxon>
    </lineage>
</organism>